<feature type="transmembrane region" description="Helical" evidence="7">
    <location>
        <begin position="862"/>
        <end position="881"/>
    </location>
</feature>
<evidence type="ECO:0000256" key="7">
    <source>
        <dbReference type="SAM" id="Phobius"/>
    </source>
</evidence>
<evidence type="ECO:0000256" key="2">
    <source>
        <dbReference type="ARBA" id="ARBA00022692"/>
    </source>
</evidence>
<feature type="transmembrane region" description="Helical" evidence="7">
    <location>
        <begin position="441"/>
        <end position="459"/>
    </location>
</feature>
<dbReference type="GO" id="GO:0071765">
    <property type="term" value="P:nuclear inner membrane organization"/>
    <property type="evidence" value="ECO:0007669"/>
    <property type="project" value="InterPro"/>
</dbReference>
<proteinExistence type="predicted"/>
<keyword evidence="10" id="KW-1185">Reference proteome</keyword>
<organism evidence="9 10">
    <name type="scientific">Tieghemiomyces parasiticus</name>
    <dbReference type="NCBI Taxonomy" id="78921"/>
    <lineage>
        <taxon>Eukaryota</taxon>
        <taxon>Fungi</taxon>
        <taxon>Fungi incertae sedis</taxon>
        <taxon>Zoopagomycota</taxon>
        <taxon>Kickxellomycotina</taxon>
        <taxon>Dimargaritomycetes</taxon>
        <taxon>Dimargaritales</taxon>
        <taxon>Dimargaritaceae</taxon>
        <taxon>Tieghemiomyces</taxon>
    </lineage>
</organism>
<dbReference type="PANTHER" id="PTHR28538">
    <property type="entry name" value="INTEGRAL INNER NUCLEAR MEMBRANE PROTEIN IMA1"/>
    <property type="match status" value="1"/>
</dbReference>
<feature type="transmembrane region" description="Helical" evidence="7">
    <location>
        <begin position="415"/>
        <end position="435"/>
    </location>
</feature>
<keyword evidence="5" id="KW-0539">Nucleus</keyword>
<dbReference type="OrthoDB" id="5966927at2759"/>
<dbReference type="GO" id="GO:0034506">
    <property type="term" value="C:chromosome, centromeric core domain"/>
    <property type="evidence" value="ECO:0007669"/>
    <property type="project" value="TreeGrafter"/>
</dbReference>
<dbReference type="Proteomes" id="UP001150569">
    <property type="component" value="Unassembled WGS sequence"/>
</dbReference>
<evidence type="ECO:0000259" key="8">
    <source>
        <dbReference type="Pfam" id="PF09779"/>
    </source>
</evidence>
<sequence length="882" mass="98082">MLRKVWRRLWSGGGRREGYRDYHVCFYCHRRNTQPNTPHKLITPAFTRRATTPASSSPTSPVLGSLRRRQTERDHEALNAVATAAKADAEATTKVFQIASQAKSRDWYCPDCLNWNLFDEDGYLVDYHEAWAGQQLPPTVNEPTPSQPTTLQDPTARALQRPAPTSGDDEAYVRSDGDADSPADASDKSSKGRPFIPMLLPSPAPRPPPVLPIAFCSQCLCNQRVILEALQAYPANQGGGRHITDPHLALNDRQIEGYRRDLEQKYPLVCAECQTLVDQRLYDCLRHNQGTQFLSSLKQSQAQRAKNQIKPRRPVPWYQYLLWTVGALASFLVWLLGAGGMTTLAYSVYPESEPFWADLATMSRDALGSVPGLLLYLPVALFLARYFNPAGLILAGRPHWTYTNRDRYRRYQLRALVLTLASQLPFVSEIVVSLPHFVAPGLLYVYLALITYSLVSIRIKRPIRMMHPLSSPHRPRASKPTAIDPVTSGSAAMAREALPSITEMSCTLDGLRLFDDGGQAAEKRSVDNWLMTRPGTPQGRPFSPVWGRIGERLNTRPEDTPTRPRTLAPSYSLFTADQPFPVNSETGLEHLFSKTVKVKDDLSFALPTAGYQHLRTSLFPWLGWALDAVKGALLPPEFARNVTVFNTHRTVRRYYFRTALVLRFLATKYATARILFLASLVYTAVASACYLGLVWRRDGRGLSPEGQLPSRSLLVRRAVNVAAAVWQLALAYHYLVEFSHPKYAISPQSIVPVSVDALAVWQRLEHCLVRETLGGVAKYISAIFTEAGPDSAVSPGSADAPPLPHPGSFGALLYYVTHTRPFAQILGWLAIPVYFYLVPIALGGLPAQLQAADCSLISADPALRVLMFSSLASETIWFATLM</sequence>
<feature type="transmembrane region" description="Helical" evidence="7">
    <location>
        <begin position="320"/>
        <end position="346"/>
    </location>
</feature>
<feature type="compositionally biased region" description="Polar residues" evidence="6">
    <location>
        <begin position="136"/>
        <end position="153"/>
    </location>
</feature>
<feature type="transmembrane region" description="Helical" evidence="7">
    <location>
        <begin position="674"/>
        <end position="695"/>
    </location>
</feature>
<dbReference type="PANTHER" id="PTHR28538:SF1">
    <property type="entry name" value="INTEGRAL INNER NUCLEAR MEMBRANE PROTEIN IMA1"/>
    <property type="match status" value="1"/>
</dbReference>
<evidence type="ECO:0000313" key="10">
    <source>
        <dbReference type="Proteomes" id="UP001150569"/>
    </source>
</evidence>
<dbReference type="Pfam" id="PF09779">
    <property type="entry name" value="Ima1_N"/>
    <property type="match status" value="1"/>
</dbReference>
<evidence type="ECO:0000256" key="4">
    <source>
        <dbReference type="ARBA" id="ARBA00023136"/>
    </source>
</evidence>
<dbReference type="GO" id="GO:0005637">
    <property type="term" value="C:nuclear inner membrane"/>
    <property type="evidence" value="ECO:0007669"/>
    <property type="project" value="UniProtKB-SubCell"/>
</dbReference>
<feature type="region of interest" description="Disordered" evidence="6">
    <location>
        <begin position="135"/>
        <end position="201"/>
    </location>
</feature>
<feature type="domain" description="Ima1 N-terminal" evidence="8">
    <location>
        <begin position="101"/>
        <end position="276"/>
    </location>
</feature>
<name>A0A9W8A6R8_9FUNG</name>
<dbReference type="AlphaFoldDB" id="A0A9W8A6R8"/>
<keyword evidence="4 7" id="KW-0472">Membrane</keyword>
<reference evidence="9" key="1">
    <citation type="submission" date="2022-07" db="EMBL/GenBank/DDBJ databases">
        <title>Phylogenomic reconstructions and comparative analyses of Kickxellomycotina fungi.</title>
        <authorList>
            <person name="Reynolds N.K."/>
            <person name="Stajich J.E."/>
            <person name="Barry K."/>
            <person name="Grigoriev I.V."/>
            <person name="Crous P."/>
            <person name="Smith M.E."/>
        </authorList>
    </citation>
    <scope>NUCLEOTIDE SEQUENCE</scope>
    <source>
        <strain evidence="9">RSA 861</strain>
    </source>
</reference>
<comment type="caution">
    <text evidence="9">The sequence shown here is derived from an EMBL/GenBank/DDBJ whole genome shotgun (WGS) entry which is preliminary data.</text>
</comment>
<keyword evidence="2 7" id="KW-0812">Transmembrane</keyword>
<dbReference type="InterPro" id="IPR018617">
    <property type="entry name" value="Ima1_N"/>
</dbReference>
<accession>A0A9W8A6R8</accession>
<dbReference type="GO" id="GO:0034992">
    <property type="term" value="C:microtubule organizing center attachment site"/>
    <property type="evidence" value="ECO:0007669"/>
    <property type="project" value="TreeGrafter"/>
</dbReference>
<comment type="subcellular location">
    <subcellularLocation>
        <location evidence="1">Nucleus inner membrane</location>
        <topology evidence="1">Multi-pass membrane protein</topology>
    </subcellularLocation>
</comment>
<evidence type="ECO:0000256" key="5">
    <source>
        <dbReference type="ARBA" id="ARBA00023242"/>
    </source>
</evidence>
<feature type="transmembrane region" description="Helical" evidence="7">
    <location>
        <begin position="366"/>
        <end position="387"/>
    </location>
</feature>
<feature type="transmembrane region" description="Helical" evidence="7">
    <location>
        <begin position="715"/>
        <end position="735"/>
    </location>
</feature>
<feature type="transmembrane region" description="Helical" evidence="7">
    <location>
        <begin position="822"/>
        <end position="842"/>
    </location>
</feature>
<evidence type="ECO:0000256" key="3">
    <source>
        <dbReference type="ARBA" id="ARBA00022989"/>
    </source>
</evidence>
<keyword evidence="3 7" id="KW-1133">Transmembrane helix</keyword>
<dbReference type="EMBL" id="JANBPT010000474">
    <property type="protein sequence ID" value="KAJ1919379.1"/>
    <property type="molecule type" value="Genomic_DNA"/>
</dbReference>
<evidence type="ECO:0000256" key="6">
    <source>
        <dbReference type="SAM" id="MobiDB-lite"/>
    </source>
</evidence>
<dbReference type="InterPro" id="IPR042321">
    <property type="entry name" value="Ima1"/>
</dbReference>
<evidence type="ECO:0000256" key="1">
    <source>
        <dbReference type="ARBA" id="ARBA00004473"/>
    </source>
</evidence>
<protein>
    <recommendedName>
        <fullName evidence="8">Ima1 N-terminal domain-containing protein</fullName>
    </recommendedName>
</protein>
<gene>
    <name evidence="9" type="ORF">IWQ60_007261</name>
</gene>
<evidence type="ECO:0000313" key="9">
    <source>
        <dbReference type="EMBL" id="KAJ1919379.1"/>
    </source>
</evidence>
<dbReference type="GO" id="GO:0044732">
    <property type="term" value="C:mitotic spindle pole body"/>
    <property type="evidence" value="ECO:0007669"/>
    <property type="project" value="TreeGrafter"/>
</dbReference>